<dbReference type="Gene3D" id="3.40.50.1820">
    <property type="entry name" value="alpha/beta hydrolase"/>
    <property type="match status" value="1"/>
</dbReference>
<protein>
    <recommendedName>
        <fullName evidence="1">Dienelactone hydrolase domain-containing protein</fullName>
    </recommendedName>
</protein>
<dbReference type="AlphaFoldDB" id="A0A7R8A2W2"/>
<evidence type="ECO:0000313" key="3">
    <source>
        <dbReference type="Proteomes" id="UP000661280"/>
    </source>
</evidence>
<organism evidence="2 3">
    <name type="scientific">Aspergillus kawachii</name>
    <name type="common">White koji mold</name>
    <name type="synonym">Aspergillus awamori var. kawachi</name>
    <dbReference type="NCBI Taxonomy" id="1069201"/>
    <lineage>
        <taxon>Eukaryota</taxon>
        <taxon>Fungi</taxon>
        <taxon>Dikarya</taxon>
        <taxon>Ascomycota</taxon>
        <taxon>Pezizomycotina</taxon>
        <taxon>Eurotiomycetes</taxon>
        <taxon>Eurotiomycetidae</taxon>
        <taxon>Eurotiales</taxon>
        <taxon>Aspergillaceae</taxon>
        <taxon>Aspergillus</taxon>
        <taxon>Aspergillus subgen. Circumdati</taxon>
    </lineage>
</organism>
<proteinExistence type="predicted"/>
<dbReference type="KEGG" id="aluc:AKAW2_60462S"/>
<dbReference type="InterPro" id="IPR002925">
    <property type="entry name" value="Dienelactn_hydro"/>
</dbReference>
<dbReference type="Pfam" id="PF01738">
    <property type="entry name" value="DLH"/>
    <property type="match status" value="1"/>
</dbReference>
<dbReference type="SUPFAM" id="SSF53474">
    <property type="entry name" value="alpha/beta-Hydrolases"/>
    <property type="match status" value="1"/>
</dbReference>
<dbReference type="PANTHER" id="PTHR17630:SF44">
    <property type="entry name" value="PROTEIN AIM2"/>
    <property type="match status" value="1"/>
</dbReference>
<reference evidence="2" key="2">
    <citation type="submission" date="2021-02" db="EMBL/GenBank/DDBJ databases">
        <title>Aspergillus luchuensis mut. kawachii IFO 4304 genome sequence.</title>
        <authorList>
            <person name="Mori K."/>
            <person name="Kadooka C."/>
            <person name="Goto M."/>
            <person name="Futagami T."/>
        </authorList>
    </citation>
    <scope>NUCLEOTIDE SEQUENCE</scope>
    <source>
        <strain evidence="2">IFO 4308</strain>
    </source>
</reference>
<evidence type="ECO:0000259" key="1">
    <source>
        <dbReference type="Pfam" id="PF01738"/>
    </source>
</evidence>
<dbReference type="InterPro" id="IPR029058">
    <property type="entry name" value="AB_hydrolase_fold"/>
</dbReference>
<feature type="domain" description="Dienelactone hydrolase" evidence="1">
    <location>
        <begin position="33"/>
        <end position="173"/>
    </location>
</feature>
<dbReference type="GeneID" id="64963519"/>
<dbReference type="RefSeq" id="XP_041545960.1">
    <property type="nucleotide sequence ID" value="XM_041692591.1"/>
</dbReference>
<reference evidence="2" key="1">
    <citation type="submission" date="2021-01" db="EMBL/GenBank/DDBJ databases">
        <authorList>
            <consortium name="Aspergillus luchuensis mut. kawachii IFO 4304 genome sequencing consortium"/>
            <person name="Kazuki M."/>
            <person name="Futagami T."/>
        </authorList>
    </citation>
    <scope>NUCLEOTIDE SEQUENCE</scope>
    <source>
        <strain evidence="2">IFO 4308</strain>
    </source>
</reference>
<evidence type="ECO:0000313" key="2">
    <source>
        <dbReference type="EMBL" id="BCS02198.1"/>
    </source>
</evidence>
<keyword evidence="3" id="KW-1185">Reference proteome</keyword>
<dbReference type="EMBL" id="AP024430">
    <property type="protein sequence ID" value="BCS02198.1"/>
    <property type="molecule type" value="Genomic_DNA"/>
</dbReference>
<dbReference type="OrthoDB" id="17560at2759"/>
<gene>
    <name evidence="2" type="ORF">AKAW2_60462S</name>
</gene>
<dbReference type="PANTHER" id="PTHR17630">
    <property type="entry name" value="DIENELACTONE HYDROLASE"/>
    <property type="match status" value="1"/>
</dbReference>
<name>A0A7R8A2W2_ASPKA</name>
<dbReference type="Proteomes" id="UP000661280">
    <property type="component" value="Chromosome 6"/>
</dbReference>
<dbReference type="GO" id="GO:0016787">
    <property type="term" value="F:hydrolase activity"/>
    <property type="evidence" value="ECO:0007669"/>
    <property type="project" value="InterPro"/>
</dbReference>
<sequence length="192" mass="20901">MDNILAKPTDLCCLKGDFHNGEPTGSFAQIEGIDTYIARPHPERSNGNVILFFPDAFGLHINSFLMMDAFAECGYLTLGVDYFLGDPVSKYSTTPLSDPNFDFEGWKARHLTASEGVAARWVNGVKARYGTTEDVKFACVGYCWGARFVCQQLSAEGICKAGGIAHPSFLKESDISKVNGPCSTKIQSLHGC</sequence>
<accession>A0A7R8A2W2</accession>